<name>F0WQJ6_9STRA</name>
<evidence type="ECO:0000313" key="2">
    <source>
        <dbReference type="EMBL" id="CCA24160.1"/>
    </source>
</evidence>
<dbReference type="EMBL" id="FR824245">
    <property type="protein sequence ID" value="CCA23605.1"/>
    <property type="molecule type" value="Genomic_DNA"/>
</dbReference>
<proteinExistence type="predicted"/>
<reference evidence="1" key="2">
    <citation type="submission" date="2011-02" db="EMBL/GenBank/DDBJ databases">
        <authorList>
            <person name="MacLean D."/>
        </authorList>
    </citation>
    <scope>NUCLEOTIDE SEQUENCE</scope>
</reference>
<gene>
    <name evidence="1" type="primary">AlNc14C200G8665</name>
    <name evidence="2" type="synonym">AlNc14C224G9182</name>
    <name evidence="1" type="ORF">ALNC14_097490</name>
    <name evidence="2" type="ORF">ALNC14_103040</name>
</gene>
<dbReference type="AlphaFoldDB" id="F0WQJ6"/>
<reference evidence="1" key="1">
    <citation type="journal article" date="2011" name="PLoS Biol.">
        <title>Gene gain and loss during evolution of obligate parasitism in the white rust pathogen of Arabidopsis thaliana.</title>
        <authorList>
            <person name="Kemen E."/>
            <person name="Gardiner A."/>
            <person name="Schultz-Larsen T."/>
            <person name="Kemen A.C."/>
            <person name="Balmuth A.L."/>
            <person name="Robert-Seilaniantz A."/>
            <person name="Bailey K."/>
            <person name="Holub E."/>
            <person name="Studholme D.J."/>
            <person name="Maclean D."/>
            <person name="Jones J.D."/>
        </authorList>
    </citation>
    <scope>NUCLEOTIDE SEQUENCE</scope>
</reference>
<organism evidence="1">
    <name type="scientific">Albugo laibachii Nc14</name>
    <dbReference type="NCBI Taxonomy" id="890382"/>
    <lineage>
        <taxon>Eukaryota</taxon>
        <taxon>Sar</taxon>
        <taxon>Stramenopiles</taxon>
        <taxon>Oomycota</taxon>
        <taxon>Peronosporomycetes</taxon>
        <taxon>Albuginales</taxon>
        <taxon>Albuginaceae</taxon>
        <taxon>Albugo</taxon>
    </lineage>
</organism>
<accession>F0WQJ6</accession>
<dbReference type="EMBL" id="FR824269">
    <property type="protein sequence ID" value="CCA24160.1"/>
    <property type="molecule type" value="Genomic_DNA"/>
</dbReference>
<protein>
    <submittedName>
        <fullName evidence="1">AlNc14C200G8665 protein</fullName>
    </submittedName>
    <submittedName>
        <fullName evidence="2">AlNc14C224G9182 protein</fullName>
    </submittedName>
</protein>
<evidence type="ECO:0000313" key="1">
    <source>
        <dbReference type="EMBL" id="CCA23605.1"/>
    </source>
</evidence>
<sequence length="158" mass="17977">MCAFDVELSVRYKTIKFLSSSRDVDSIQASIPGLYDGMQCDPNREFEAFACDVLKNWLESRTDVNLRFEALSLRKRLIDVTWTKKVHAMQLSADRNHDSIEWSIPFLEIIMCAAGYAESESSIPLADNDSIGKPIRAKEVGEVTRMEGEQRVNFEQHG</sequence>
<dbReference type="HOGENOM" id="CLU_1743890_0_0_1"/>